<dbReference type="AlphaFoldDB" id="B4IGK5"/>
<evidence type="ECO:0000313" key="3">
    <source>
        <dbReference type="Proteomes" id="UP000001292"/>
    </source>
</evidence>
<reference evidence="2 3" key="1">
    <citation type="journal article" date="2007" name="Nature">
        <title>Evolution of genes and genomes on the Drosophila phylogeny.</title>
        <authorList>
            <consortium name="Drosophila 12 Genomes Consortium"/>
            <person name="Clark A.G."/>
            <person name="Eisen M.B."/>
            <person name="Smith D.R."/>
            <person name="Bergman C.M."/>
            <person name="Oliver B."/>
            <person name="Markow T.A."/>
            <person name="Kaufman T.C."/>
            <person name="Kellis M."/>
            <person name="Gelbart W."/>
            <person name="Iyer V.N."/>
            <person name="Pollard D.A."/>
            <person name="Sackton T.B."/>
            <person name="Larracuente A.M."/>
            <person name="Singh N.D."/>
            <person name="Abad J.P."/>
            <person name="Abt D.N."/>
            <person name="Adryan B."/>
            <person name="Aguade M."/>
            <person name="Akashi H."/>
            <person name="Anderson W.W."/>
            <person name="Aquadro C.F."/>
            <person name="Ardell D.H."/>
            <person name="Arguello R."/>
            <person name="Artieri C.G."/>
            <person name="Barbash D.A."/>
            <person name="Barker D."/>
            <person name="Barsanti P."/>
            <person name="Batterham P."/>
            <person name="Batzoglou S."/>
            <person name="Begun D."/>
            <person name="Bhutkar A."/>
            <person name="Blanco E."/>
            <person name="Bosak S.A."/>
            <person name="Bradley R.K."/>
            <person name="Brand A.D."/>
            <person name="Brent M.R."/>
            <person name="Brooks A.N."/>
            <person name="Brown R.H."/>
            <person name="Butlin R.K."/>
            <person name="Caggese C."/>
            <person name="Calvi B.R."/>
            <person name="Bernardo de Carvalho A."/>
            <person name="Caspi A."/>
            <person name="Castrezana S."/>
            <person name="Celniker S.E."/>
            <person name="Chang J.L."/>
            <person name="Chapple C."/>
            <person name="Chatterji S."/>
            <person name="Chinwalla A."/>
            <person name="Civetta A."/>
            <person name="Clifton S.W."/>
            <person name="Comeron J.M."/>
            <person name="Costello J.C."/>
            <person name="Coyne J.A."/>
            <person name="Daub J."/>
            <person name="David R.G."/>
            <person name="Delcher A.L."/>
            <person name="Delehaunty K."/>
            <person name="Do C.B."/>
            <person name="Ebling H."/>
            <person name="Edwards K."/>
            <person name="Eickbush T."/>
            <person name="Evans J.D."/>
            <person name="Filipski A."/>
            <person name="Findeiss S."/>
            <person name="Freyhult E."/>
            <person name="Fulton L."/>
            <person name="Fulton R."/>
            <person name="Garcia A.C."/>
            <person name="Gardiner A."/>
            <person name="Garfield D.A."/>
            <person name="Garvin B.E."/>
            <person name="Gibson G."/>
            <person name="Gilbert D."/>
            <person name="Gnerre S."/>
            <person name="Godfrey J."/>
            <person name="Good R."/>
            <person name="Gotea V."/>
            <person name="Gravely B."/>
            <person name="Greenberg A.J."/>
            <person name="Griffiths-Jones S."/>
            <person name="Gross S."/>
            <person name="Guigo R."/>
            <person name="Gustafson E.A."/>
            <person name="Haerty W."/>
            <person name="Hahn M.W."/>
            <person name="Halligan D.L."/>
            <person name="Halpern A.L."/>
            <person name="Halter G.M."/>
            <person name="Han M.V."/>
            <person name="Heger A."/>
            <person name="Hillier L."/>
            <person name="Hinrichs A.S."/>
            <person name="Holmes I."/>
            <person name="Hoskins R.A."/>
            <person name="Hubisz M.J."/>
            <person name="Hultmark D."/>
            <person name="Huntley M.A."/>
            <person name="Jaffe D.B."/>
            <person name="Jagadeeshan S."/>
            <person name="Jeck W.R."/>
            <person name="Johnson J."/>
            <person name="Jones C.D."/>
            <person name="Jordan W.C."/>
            <person name="Karpen G.H."/>
            <person name="Kataoka E."/>
            <person name="Keightley P.D."/>
            <person name="Kheradpour P."/>
            <person name="Kirkness E.F."/>
            <person name="Koerich L.B."/>
            <person name="Kristiansen K."/>
            <person name="Kudrna D."/>
            <person name="Kulathinal R.J."/>
            <person name="Kumar S."/>
            <person name="Kwok R."/>
            <person name="Lander E."/>
            <person name="Langley C.H."/>
            <person name="Lapoint R."/>
            <person name="Lazzaro B.P."/>
            <person name="Lee S.J."/>
            <person name="Levesque L."/>
            <person name="Li R."/>
            <person name="Lin C.F."/>
            <person name="Lin M.F."/>
            <person name="Lindblad-Toh K."/>
            <person name="Llopart A."/>
            <person name="Long M."/>
            <person name="Low L."/>
            <person name="Lozovsky E."/>
            <person name="Lu J."/>
            <person name="Luo M."/>
            <person name="Machado C.A."/>
            <person name="Makalowski W."/>
            <person name="Marzo M."/>
            <person name="Matsuda M."/>
            <person name="Matzkin L."/>
            <person name="McAllister B."/>
            <person name="McBride C.S."/>
            <person name="McKernan B."/>
            <person name="McKernan K."/>
            <person name="Mendez-Lago M."/>
            <person name="Minx P."/>
            <person name="Mollenhauer M.U."/>
            <person name="Montooth K."/>
            <person name="Mount S.M."/>
            <person name="Mu X."/>
            <person name="Myers E."/>
            <person name="Negre B."/>
            <person name="Newfeld S."/>
            <person name="Nielsen R."/>
            <person name="Noor M.A."/>
            <person name="O'Grady P."/>
            <person name="Pachter L."/>
            <person name="Papaceit M."/>
            <person name="Parisi M.J."/>
            <person name="Parisi M."/>
            <person name="Parts L."/>
            <person name="Pedersen J.S."/>
            <person name="Pesole G."/>
            <person name="Phillippy A.M."/>
            <person name="Ponting C.P."/>
            <person name="Pop M."/>
            <person name="Porcelli D."/>
            <person name="Powell J.R."/>
            <person name="Prohaska S."/>
            <person name="Pruitt K."/>
            <person name="Puig M."/>
            <person name="Quesneville H."/>
            <person name="Ram K.R."/>
            <person name="Rand D."/>
            <person name="Rasmussen M.D."/>
            <person name="Reed L.K."/>
            <person name="Reenan R."/>
            <person name="Reily A."/>
            <person name="Remington K.A."/>
            <person name="Rieger T.T."/>
            <person name="Ritchie M.G."/>
            <person name="Robin C."/>
            <person name="Rogers Y.H."/>
            <person name="Rohde C."/>
            <person name="Rozas J."/>
            <person name="Rubenfield M.J."/>
            <person name="Ruiz A."/>
            <person name="Russo S."/>
            <person name="Salzberg S.L."/>
            <person name="Sanchez-Gracia A."/>
            <person name="Saranga D.J."/>
            <person name="Sato H."/>
            <person name="Schaeffer S.W."/>
            <person name="Schatz M.C."/>
            <person name="Schlenke T."/>
            <person name="Schwartz R."/>
            <person name="Segarra C."/>
            <person name="Singh R.S."/>
            <person name="Sirot L."/>
            <person name="Sirota M."/>
            <person name="Sisneros N.B."/>
            <person name="Smith C.D."/>
            <person name="Smith T.F."/>
            <person name="Spieth J."/>
            <person name="Stage D.E."/>
            <person name="Stark A."/>
            <person name="Stephan W."/>
            <person name="Strausberg R.L."/>
            <person name="Strempel S."/>
            <person name="Sturgill D."/>
            <person name="Sutton G."/>
            <person name="Sutton G.G."/>
            <person name="Tao W."/>
            <person name="Teichmann S."/>
            <person name="Tobari Y.N."/>
            <person name="Tomimura Y."/>
            <person name="Tsolas J.M."/>
            <person name="Valente V.L."/>
            <person name="Venter E."/>
            <person name="Venter J.C."/>
            <person name="Vicario S."/>
            <person name="Vieira F.G."/>
            <person name="Vilella A.J."/>
            <person name="Villasante A."/>
            <person name="Walenz B."/>
            <person name="Wang J."/>
            <person name="Wasserman M."/>
            <person name="Watts T."/>
            <person name="Wilson D."/>
            <person name="Wilson R.K."/>
            <person name="Wing R.A."/>
            <person name="Wolfner M.F."/>
            <person name="Wong A."/>
            <person name="Wong G.K."/>
            <person name="Wu C.I."/>
            <person name="Wu G."/>
            <person name="Yamamoto D."/>
            <person name="Yang H.P."/>
            <person name="Yang S.P."/>
            <person name="Yorke J.A."/>
            <person name="Yoshida K."/>
            <person name="Zdobnov E."/>
            <person name="Zhang P."/>
            <person name="Zhang Y."/>
            <person name="Zimin A.V."/>
            <person name="Baldwin J."/>
            <person name="Abdouelleil A."/>
            <person name="Abdulkadir J."/>
            <person name="Abebe A."/>
            <person name="Abera B."/>
            <person name="Abreu J."/>
            <person name="Acer S.C."/>
            <person name="Aftuck L."/>
            <person name="Alexander A."/>
            <person name="An P."/>
            <person name="Anderson E."/>
            <person name="Anderson S."/>
            <person name="Arachi H."/>
            <person name="Azer M."/>
            <person name="Bachantsang P."/>
            <person name="Barry A."/>
            <person name="Bayul T."/>
            <person name="Berlin A."/>
            <person name="Bessette D."/>
            <person name="Bloom T."/>
            <person name="Blye J."/>
            <person name="Boguslavskiy L."/>
            <person name="Bonnet C."/>
            <person name="Boukhgalter B."/>
            <person name="Bourzgui I."/>
            <person name="Brown A."/>
            <person name="Cahill P."/>
            <person name="Channer S."/>
            <person name="Cheshatsang Y."/>
            <person name="Chuda L."/>
            <person name="Citroen M."/>
            <person name="Collymore A."/>
            <person name="Cooke P."/>
            <person name="Costello M."/>
            <person name="D'Aco K."/>
            <person name="Daza R."/>
            <person name="De Haan G."/>
            <person name="DeGray S."/>
            <person name="DeMaso C."/>
            <person name="Dhargay N."/>
            <person name="Dooley K."/>
            <person name="Dooley E."/>
            <person name="Doricent M."/>
            <person name="Dorje P."/>
            <person name="Dorjee K."/>
            <person name="Dupes A."/>
            <person name="Elong R."/>
            <person name="Falk J."/>
            <person name="Farina A."/>
            <person name="Faro S."/>
            <person name="Ferguson D."/>
            <person name="Fisher S."/>
            <person name="Foley C.D."/>
            <person name="Franke A."/>
            <person name="Friedrich D."/>
            <person name="Gadbois L."/>
            <person name="Gearin G."/>
            <person name="Gearin C.R."/>
            <person name="Giannoukos G."/>
            <person name="Goode T."/>
            <person name="Graham J."/>
            <person name="Grandbois E."/>
            <person name="Grewal S."/>
            <person name="Gyaltsen K."/>
            <person name="Hafez N."/>
            <person name="Hagos B."/>
            <person name="Hall J."/>
            <person name="Henson C."/>
            <person name="Hollinger A."/>
            <person name="Honan T."/>
            <person name="Huard M.D."/>
            <person name="Hughes L."/>
            <person name="Hurhula B."/>
            <person name="Husby M.E."/>
            <person name="Kamat A."/>
            <person name="Kanga B."/>
            <person name="Kashin S."/>
            <person name="Khazanovich D."/>
            <person name="Kisner P."/>
            <person name="Lance K."/>
            <person name="Lara M."/>
            <person name="Lee W."/>
            <person name="Lennon N."/>
            <person name="Letendre F."/>
            <person name="LeVine R."/>
            <person name="Lipovsky A."/>
            <person name="Liu X."/>
            <person name="Liu J."/>
            <person name="Liu S."/>
            <person name="Lokyitsang T."/>
            <person name="Lokyitsang Y."/>
            <person name="Lubonja R."/>
            <person name="Lui A."/>
            <person name="MacDonald P."/>
            <person name="Magnisalis V."/>
            <person name="Maru K."/>
            <person name="Matthews C."/>
            <person name="McCusker W."/>
            <person name="McDonough S."/>
            <person name="Mehta T."/>
            <person name="Meldrim J."/>
            <person name="Meneus L."/>
            <person name="Mihai O."/>
            <person name="Mihalev A."/>
            <person name="Mihova T."/>
            <person name="Mittelman R."/>
            <person name="Mlenga V."/>
            <person name="Montmayeur A."/>
            <person name="Mulrain L."/>
            <person name="Navidi A."/>
            <person name="Naylor J."/>
            <person name="Negash T."/>
            <person name="Nguyen T."/>
            <person name="Nguyen N."/>
            <person name="Nicol R."/>
            <person name="Norbu C."/>
            <person name="Norbu N."/>
            <person name="Novod N."/>
            <person name="O'Neill B."/>
            <person name="Osman S."/>
            <person name="Markiewicz E."/>
            <person name="Oyono O.L."/>
            <person name="Patti C."/>
            <person name="Phunkhang P."/>
            <person name="Pierre F."/>
            <person name="Priest M."/>
            <person name="Raghuraman S."/>
            <person name="Rege F."/>
            <person name="Reyes R."/>
            <person name="Rise C."/>
            <person name="Rogov P."/>
            <person name="Ross K."/>
            <person name="Ryan E."/>
            <person name="Settipalli S."/>
            <person name="Shea T."/>
            <person name="Sherpa N."/>
            <person name="Shi L."/>
            <person name="Shih D."/>
            <person name="Sparrow T."/>
            <person name="Spaulding J."/>
            <person name="Stalker J."/>
            <person name="Stange-Thomann N."/>
            <person name="Stavropoulos S."/>
            <person name="Stone C."/>
            <person name="Strader C."/>
            <person name="Tesfaye S."/>
            <person name="Thomson T."/>
            <person name="Thoulutsang Y."/>
            <person name="Thoulutsang D."/>
            <person name="Topham K."/>
            <person name="Topping I."/>
            <person name="Tsamla T."/>
            <person name="Vassiliev H."/>
            <person name="Vo A."/>
            <person name="Wangchuk T."/>
            <person name="Wangdi T."/>
            <person name="Weiand M."/>
            <person name="Wilkinson J."/>
            <person name="Wilson A."/>
            <person name="Yadav S."/>
            <person name="Young G."/>
            <person name="Yu Q."/>
            <person name="Zembek L."/>
            <person name="Zhong D."/>
            <person name="Zimmer A."/>
            <person name="Zwirko Z."/>
            <person name="Jaffe D.B."/>
            <person name="Alvarez P."/>
            <person name="Brockman W."/>
            <person name="Butler J."/>
            <person name="Chin C."/>
            <person name="Gnerre S."/>
            <person name="Grabherr M."/>
            <person name="Kleber M."/>
            <person name="Mauceli E."/>
            <person name="MacCallum I."/>
        </authorList>
    </citation>
    <scope>NUCLEOTIDE SEQUENCE [LARGE SCALE GENOMIC DNA]</scope>
    <source>
        <strain evidence="3">Rob3c / Tucson 14021-0248.25</strain>
    </source>
</reference>
<feature type="compositionally biased region" description="Low complexity" evidence="1">
    <location>
        <begin position="24"/>
        <end position="37"/>
    </location>
</feature>
<accession>B4IGK5</accession>
<evidence type="ECO:0000256" key="1">
    <source>
        <dbReference type="SAM" id="MobiDB-lite"/>
    </source>
</evidence>
<keyword evidence="3" id="KW-1185">Reference proteome</keyword>
<protein>
    <submittedName>
        <fullName evidence="2">GM11524</fullName>
    </submittedName>
</protein>
<name>B4IGK5_DROSE</name>
<sequence length="52" mass="5299">MLREEDIMEDWTIIRKALMRSSSSATAAGTVTPTSGVSVSLSGLPAMAGASG</sequence>
<organism evidence="3">
    <name type="scientific">Drosophila sechellia</name>
    <name type="common">Fruit fly</name>
    <dbReference type="NCBI Taxonomy" id="7238"/>
    <lineage>
        <taxon>Eukaryota</taxon>
        <taxon>Metazoa</taxon>
        <taxon>Ecdysozoa</taxon>
        <taxon>Arthropoda</taxon>
        <taxon>Hexapoda</taxon>
        <taxon>Insecta</taxon>
        <taxon>Pterygota</taxon>
        <taxon>Neoptera</taxon>
        <taxon>Endopterygota</taxon>
        <taxon>Diptera</taxon>
        <taxon>Brachycera</taxon>
        <taxon>Muscomorpha</taxon>
        <taxon>Ephydroidea</taxon>
        <taxon>Drosophilidae</taxon>
        <taxon>Drosophila</taxon>
        <taxon>Sophophora</taxon>
    </lineage>
</organism>
<evidence type="ECO:0000313" key="2">
    <source>
        <dbReference type="EMBL" id="EDW48955.1"/>
    </source>
</evidence>
<dbReference type="Proteomes" id="UP000001292">
    <property type="component" value="Unassembled WGS sequence"/>
</dbReference>
<dbReference type="EMBL" id="CH480836">
    <property type="protein sequence ID" value="EDW48955.1"/>
    <property type="molecule type" value="Genomic_DNA"/>
</dbReference>
<dbReference type="STRING" id="7238.B4IGK5"/>
<gene>
    <name evidence="2" type="primary">Dsec\GM11524</name>
    <name evidence="2" type="ORF">Dsec_GM11524</name>
</gene>
<feature type="region of interest" description="Disordered" evidence="1">
    <location>
        <begin position="24"/>
        <end position="52"/>
    </location>
</feature>
<proteinExistence type="predicted"/>
<dbReference type="HOGENOM" id="CLU_3089472_0_0_1"/>